<dbReference type="RefSeq" id="WP_134193812.1">
    <property type="nucleotide sequence ID" value="NZ_JBHLUW010000059.1"/>
</dbReference>
<dbReference type="OrthoDB" id="8781027at2"/>
<feature type="compositionally biased region" description="Low complexity" evidence="1">
    <location>
        <begin position="71"/>
        <end position="81"/>
    </location>
</feature>
<accession>A0A4R8LLX7</accession>
<feature type="region of interest" description="Disordered" evidence="1">
    <location>
        <begin position="1"/>
        <end position="30"/>
    </location>
</feature>
<dbReference type="InterPro" id="IPR038610">
    <property type="entry name" value="FliK-like_C_sf"/>
</dbReference>
<evidence type="ECO:0000256" key="1">
    <source>
        <dbReference type="SAM" id="MobiDB-lite"/>
    </source>
</evidence>
<dbReference type="NCBIfam" id="TIGR02557">
    <property type="entry name" value="HpaP"/>
    <property type="match status" value="1"/>
</dbReference>
<feature type="region of interest" description="Disordered" evidence="1">
    <location>
        <begin position="58"/>
        <end position="99"/>
    </location>
</feature>
<dbReference type="InterPro" id="IPR013390">
    <property type="entry name" value="T3SS_HpaP"/>
</dbReference>
<proteinExistence type="predicted"/>
<evidence type="ECO:0000313" key="2">
    <source>
        <dbReference type="EMBL" id="TDY45166.1"/>
    </source>
</evidence>
<comment type="caution">
    <text evidence="2">The sequence shown here is derived from an EMBL/GenBank/DDBJ whole genome shotgun (WGS) entry which is preliminary data.</text>
</comment>
<reference evidence="2 3" key="1">
    <citation type="submission" date="2019-03" db="EMBL/GenBank/DDBJ databases">
        <title>Genomic Encyclopedia of Type Strains, Phase III (KMG-III): the genomes of soil and plant-associated and newly described type strains.</title>
        <authorList>
            <person name="Whitman W."/>
        </authorList>
    </citation>
    <scope>NUCLEOTIDE SEQUENCE [LARGE SCALE GENOMIC DNA]</scope>
    <source>
        <strain evidence="2 3">LMG 29544</strain>
    </source>
</reference>
<sequence length="224" mass="24626">MGGSTVNPRVIPALSVDTDDAGHERPRTTARRSRIDYAALVRRAQLRGERRTGLALRNFPVVPTDPEPAESEAVSSVASEAGSDADAQTSDTGSEPPLHADERRLLRERQLNELAAPFIASLAQQEARVAQLMHFLAARVADFCTDAAVVASGAWTIRIRLDEARLPDCTLHLTLSRFDLTLRFETSSDRTRQLVCRHADILRKSLTSLLYELETPRDVSIGTA</sequence>
<dbReference type="Gene3D" id="3.30.750.140">
    <property type="match status" value="1"/>
</dbReference>
<name>A0A4R8LLX7_9BURK</name>
<dbReference type="AlphaFoldDB" id="A0A4R8LLX7"/>
<keyword evidence="3" id="KW-1185">Reference proteome</keyword>
<dbReference type="Pfam" id="PF09483">
    <property type="entry name" value="HpaP"/>
    <property type="match status" value="1"/>
</dbReference>
<gene>
    <name evidence="2" type="ORF">BX592_115133</name>
</gene>
<dbReference type="EMBL" id="SORE01000015">
    <property type="protein sequence ID" value="TDY45166.1"/>
    <property type="molecule type" value="Genomic_DNA"/>
</dbReference>
<dbReference type="Proteomes" id="UP000295509">
    <property type="component" value="Unassembled WGS sequence"/>
</dbReference>
<evidence type="ECO:0000313" key="3">
    <source>
        <dbReference type="Proteomes" id="UP000295509"/>
    </source>
</evidence>
<organism evidence="2 3">
    <name type="scientific">Paraburkholderia rhizosphaerae</name>
    <dbReference type="NCBI Taxonomy" id="480658"/>
    <lineage>
        <taxon>Bacteria</taxon>
        <taxon>Pseudomonadati</taxon>
        <taxon>Pseudomonadota</taxon>
        <taxon>Betaproteobacteria</taxon>
        <taxon>Burkholderiales</taxon>
        <taxon>Burkholderiaceae</taxon>
        <taxon>Paraburkholderia</taxon>
    </lineage>
</organism>
<protein>
    <submittedName>
        <fullName evidence="2">Type III secretion control protein HpaP</fullName>
    </submittedName>
</protein>